<dbReference type="GO" id="GO:0003700">
    <property type="term" value="F:DNA-binding transcription factor activity"/>
    <property type="evidence" value="ECO:0007669"/>
    <property type="project" value="TreeGrafter"/>
</dbReference>
<dbReference type="PRINTS" id="PR00034">
    <property type="entry name" value="HTHCRP"/>
</dbReference>
<dbReference type="GO" id="GO:0003677">
    <property type="term" value="F:DNA binding"/>
    <property type="evidence" value="ECO:0007669"/>
    <property type="project" value="UniProtKB-KW"/>
</dbReference>
<evidence type="ECO:0000256" key="1">
    <source>
        <dbReference type="ARBA" id="ARBA00023015"/>
    </source>
</evidence>
<organism evidence="7 8">
    <name type="scientific">Streptohalobacillus salinus</name>
    <dbReference type="NCBI Taxonomy" id="621096"/>
    <lineage>
        <taxon>Bacteria</taxon>
        <taxon>Bacillati</taxon>
        <taxon>Bacillota</taxon>
        <taxon>Bacilli</taxon>
        <taxon>Bacillales</taxon>
        <taxon>Bacillaceae</taxon>
        <taxon>Streptohalobacillus</taxon>
    </lineage>
</organism>
<protein>
    <submittedName>
        <fullName evidence="7">CRP/FNR family transcriptional regulator</fullName>
    </submittedName>
</protein>
<dbReference type="SUPFAM" id="SSF46785">
    <property type="entry name" value="Winged helix' DNA-binding domain"/>
    <property type="match status" value="1"/>
</dbReference>
<keyword evidence="3" id="KW-0010">Activator</keyword>
<dbReference type="InterPro" id="IPR050397">
    <property type="entry name" value="Env_Response_Regulators"/>
</dbReference>
<dbReference type="InterPro" id="IPR018490">
    <property type="entry name" value="cNMP-bd_dom_sf"/>
</dbReference>
<dbReference type="CDD" id="cd00038">
    <property type="entry name" value="CAP_ED"/>
    <property type="match status" value="1"/>
</dbReference>
<name>A0A2V3WDY0_9BACI</name>
<dbReference type="AlphaFoldDB" id="A0A2V3WDY0"/>
<evidence type="ECO:0000256" key="3">
    <source>
        <dbReference type="ARBA" id="ARBA00023159"/>
    </source>
</evidence>
<evidence type="ECO:0000256" key="4">
    <source>
        <dbReference type="ARBA" id="ARBA00023163"/>
    </source>
</evidence>
<dbReference type="InterPro" id="IPR036390">
    <property type="entry name" value="WH_DNA-bd_sf"/>
</dbReference>
<dbReference type="CDD" id="cd00092">
    <property type="entry name" value="HTH_CRP"/>
    <property type="match status" value="1"/>
</dbReference>
<dbReference type="Pfam" id="PF00027">
    <property type="entry name" value="cNMP_binding"/>
    <property type="match status" value="1"/>
</dbReference>
<dbReference type="PANTHER" id="PTHR24567">
    <property type="entry name" value="CRP FAMILY TRANSCRIPTIONAL REGULATORY PROTEIN"/>
    <property type="match status" value="1"/>
</dbReference>
<dbReference type="InterPro" id="IPR036388">
    <property type="entry name" value="WH-like_DNA-bd_sf"/>
</dbReference>
<dbReference type="SMART" id="SM00100">
    <property type="entry name" value="cNMP"/>
    <property type="match status" value="1"/>
</dbReference>
<comment type="caution">
    <text evidence="7">The sequence shown here is derived from an EMBL/GenBank/DDBJ whole genome shotgun (WGS) entry which is preliminary data.</text>
</comment>
<dbReference type="PROSITE" id="PS50042">
    <property type="entry name" value="CNMP_BINDING_3"/>
    <property type="match status" value="1"/>
</dbReference>
<dbReference type="RefSeq" id="WP_110250856.1">
    <property type="nucleotide sequence ID" value="NZ_QJJR01000003.1"/>
</dbReference>
<dbReference type="Gene3D" id="2.60.120.10">
    <property type="entry name" value="Jelly Rolls"/>
    <property type="match status" value="1"/>
</dbReference>
<evidence type="ECO:0000259" key="6">
    <source>
        <dbReference type="PROSITE" id="PS51063"/>
    </source>
</evidence>
<dbReference type="Pfam" id="PF13545">
    <property type="entry name" value="HTH_Crp_2"/>
    <property type="match status" value="1"/>
</dbReference>
<dbReference type="InterPro" id="IPR000595">
    <property type="entry name" value="cNMP-bd_dom"/>
</dbReference>
<sequence length="223" mass="25207">MATCGHGLTGCVRTVPIFNHLSDEQLHEVMQVVHSNLYQTGEHIFRADQETVGLYIVHSGKVRLYRLNKQGKEQLVRLLLPGDFTGELALFLDQAHDVYAEVIEAGQVCRINKADVSALLKRFPNIALALLTRLAQRLDEAEHNAQQVATESVEQRLVNFLSRLITTEERPYRLTLPMKRKDLAAHLGTTPETVSRILKRLEREGKLVAKGHKTLMIHELMSS</sequence>
<keyword evidence="1" id="KW-0805">Transcription regulation</keyword>
<dbReference type="SUPFAM" id="SSF51206">
    <property type="entry name" value="cAMP-binding domain-like"/>
    <property type="match status" value="1"/>
</dbReference>
<feature type="domain" description="Cyclic nucleotide-binding" evidence="5">
    <location>
        <begin position="17"/>
        <end position="137"/>
    </location>
</feature>
<evidence type="ECO:0000256" key="2">
    <source>
        <dbReference type="ARBA" id="ARBA00023125"/>
    </source>
</evidence>
<feature type="domain" description="HTH crp-type" evidence="6">
    <location>
        <begin position="151"/>
        <end position="221"/>
    </location>
</feature>
<accession>A0A2V3WDY0</accession>
<dbReference type="InterPro" id="IPR012318">
    <property type="entry name" value="HTH_CRP"/>
</dbReference>
<keyword evidence="8" id="KW-1185">Reference proteome</keyword>
<dbReference type="SMART" id="SM00419">
    <property type="entry name" value="HTH_CRP"/>
    <property type="match status" value="1"/>
</dbReference>
<dbReference type="Gene3D" id="1.10.10.10">
    <property type="entry name" value="Winged helix-like DNA-binding domain superfamily/Winged helix DNA-binding domain"/>
    <property type="match status" value="1"/>
</dbReference>
<evidence type="ECO:0000313" key="7">
    <source>
        <dbReference type="EMBL" id="PXW92234.1"/>
    </source>
</evidence>
<evidence type="ECO:0000259" key="5">
    <source>
        <dbReference type="PROSITE" id="PS50042"/>
    </source>
</evidence>
<evidence type="ECO:0000313" key="8">
    <source>
        <dbReference type="Proteomes" id="UP000247922"/>
    </source>
</evidence>
<keyword evidence="4" id="KW-0804">Transcription</keyword>
<reference evidence="7 8" key="1">
    <citation type="submission" date="2018-05" db="EMBL/GenBank/DDBJ databases">
        <title>Genomic Encyclopedia of Type Strains, Phase IV (KMG-IV): sequencing the most valuable type-strain genomes for metagenomic binning, comparative biology and taxonomic classification.</title>
        <authorList>
            <person name="Goeker M."/>
        </authorList>
    </citation>
    <scope>NUCLEOTIDE SEQUENCE [LARGE SCALE GENOMIC DNA]</scope>
    <source>
        <strain evidence="7 8">DSM 22440</strain>
    </source>
</reference>
<dbReference type="InterPro" id="IPR014710">
    <property type="entry name" value="RmlC-like_jellyroll"/>
</dbReference>
<dbReference type="Proteomes" id="UP000247922">
    <property type="component" value="Unassembled WGS sequence"/>
</dbReference>
<proteinExistence type="predicted"/>
<dbReference type="GO" id="GO:0005829">
    <property type="term" value="C:cytosol"/>
    <property type="evidence" value="ECO:0007669"/>
    <property type="project" value="TreeGrafter"/>
</dbReference>
<dbReference type="PANTHER" id="PTHR24567:SF28">
    <property type="entry name" value="LISTERIOLYSIN REGULATORY PROTEIN"/>
    <property type="match status" value="1"/>
</dbReference>
<dbReference type="EMBL" id="QJJR01000003">
    <property type="protein sequence ID" value="PXW92234.1"/>
    <property type="molecule type" value="Genomic_DNA"/>
</dbReference>
<dbReference type="PROSITE" id="PS51063">
    <property type="entry name" value="HTH_CRP_2"/>
    <property type="match status" value="1"/>
</dbReference>
<keyword evidence="2" id="KW-0238">DNA-binding</keyword>
<dbReference type="OrthoDB" id="9798104at2"/>
<gene>
    <name evidence="7" type="ORF">DES38_103253</name>
</gene>